<proteinExistence type="predicted"/>
<evidence type="ECO:0000313" key="2">
    <source>
        <dbReference type="Proteomes" id="UP000294599"/>
    </source>
</evidence>
<protein>
    <recommendedName>
        <fullName evidence="3">Lipoprotein</fullName>
    </recommendedName>
</protein>
<dbReference type="EMBL" id="SMAF01000008">
    <property type="protein sequence ID" value="TCS98573.1"/>
    <property type="molecule type" value="Genomic_DNA"/>
</dbReference>
<gene>
    <name evidence="1" type="ORF">EDC25_108158</name>
</gene>
<reference evidence="1 2" key="1">
    <citation type="submission" date="2019-03" db="EMBL/GenBank/DDBJ databases">
        <title>Genomic Encyclopedia of Type Strains, Phase IV (KMG-IV): sequencing the most valuable type-strain genomes for metagenomic binning, comparative biology and taxonomic classification.</title>
        <authorList>
            <person name="Goeker M."/>
        </authorList>
    </citation>
    <scope>NUCLEOTIDE SEQUENCE [LARGE SCALE GENOMIC DNA]</scope>
    <source>
        <strain evidence="1 2">DSM 21944</strain>
    </source>
</reference>
<evidence type="ECO:0000313" key="1">
    <source>
        <dbReference type="EMBL" id="TCS98573.1"/>
    </source>
</evidence>
<evidence type="ECO:0008006" key="3">
    <source>
        <dbReference type="Google" id="ProtNLM"/>
    </source>
</evidence>
<dbReference type="PROSITE" id="PS51257">
    <property type="entry name" value="PROKAR_LIPOPROTEIN"/>
    <property type="match status" value="1"/>
</dbReference>
<organism evidence="1 2">
    <name type="scientific">Pseudofulvimonas gallinarii</name>
    <dbReference type="NCBI Taxonomy" id="634155"/>
    <lineage>
        <taxon>Bacteria</taxon>
        <taxon>Pseudomonadati</taxon>
        <taxon>Pseudomonadota</taxon>
        <taxon>Gammaproteobacteria</taxon>
        <taxon>Lysobacterales</taxon>
        <taxon>Rhodanobacteraceae</taxon>
        <taxon>Pseudofulvimonas</taxon>
    </lineage>
</organism>
<accession>A0A4R3LET4</accession>
<dbReference type="RefSeq" id="WP_123521722.1">
    <property type="nucleotide sequence ID" value="NZ_JBHLWF010000077.1"/>
</dbReference>
<dbReference type="OrthoDB" id="5954188at2"/>
<dbReference type="AlphaFoldDB" id="A0A4R3LET4"/>
<name>A0A4R3LET4_9GAMM</name>
<dbReference type="Proteomes" id="UP000294599">
    <property type="component" value="Unassembled WGS sequence"/>
</dbReference>
<keyword evidence="2" id="KW-1185">Reference proteome</keyword>
<sequence>MTVRILFLSLATLALGACTPGRPKERINPPAVSIQELRIEEGRCHLQLRVHNHSSVSMHFRNVQLDEFEVDGRDLAPLSFDADREIPPYIGEPILRELPCPDMTPDASELVYTLSGLITTDKPTSRRFDVRHQSRLLPVPGLPSTYR</sequence>
<comment type="caution">
    <text evidence="1">The sequence shown here is derived from an EMBL/GenBank/DDBJ whole genome shotgun (WGS) entry which is preliminary data.</text>
</comment>